<evidence type="ECO:0000313" key="3">
    <source>
        <dbReference type="Proteomes" id="UP001392437"/>
    </source>
</evidence>
<evidence type="ECO:0000256" key="1">
    <source>
        <dbReference type="SAM" id="SignalP"/>
    </source>
</evidence>
<accession>A0AAW0QGD8</accession>
<organism evidence="2 3">
    <name type="scientific">Apiospora kogelbergensis</name>
    <dbReference type="NCBI Taxonomy" id="1337665"/>
    <lineage>
        <taxon>Eukaryota</taxon>
        <taxon>Fungi</taxon>
        <taxon>Dikarya</taxon>
        <taxon>Ascomycota</taxon>
        <taxon>Pezizomycotina</taxon>
        <taxon>Sordariomycetes</taxon>
        <taxon>Xylariomycetidae</taxon>
        <taxon>Amphisphaeriales</taxon>
        <taxon>Apiosporaceae</taxon>
        <taxon>Apiospora</taxon>
    </lineage>
</organism>
<keyword evidence="1" id="KW-0732">Signal</keyword>
<gene>
    <name evidence="2" type="ORF">PG999_013016</name>
</gene>
<proteinExistence type="predicted"/>
<reference evidence="2 3" key="1">
    <citation type="submission" date="2023-01" db="EMBL/GenBank/DDBJ databases">
        <title>Analysis of 21 Apiospora genomes using comparative genomics revels a genus with tremendous synthesis potential of carbohydrate active enzymes and secondary metabolites.</title>
        <authorList>
            <person name="Sorensen T."/>
        </authorList>
    </citation>
    <scope>NUCLEOTIDE SEQUENCE [LARGE SCALE GENOMIC DNA]</scope>
    <source>
        <strain evidence="2 3">CBS 117206</strain>
    </source>
</reference>
<evidence type="ECO:0000313" key="2">
    <source>
        <dbReference type="EMBL" id="KAK8097072.1"/>
    </source>
</evidence>
<dbReference type="AlphaFoldDB" id="A0AAW0QGD8"/>
<feature type="signal peptide" evidence="1">
    <location>
        <begin position="1"/>
        <end position="20"/>
    </location>
</feature>
<feature type="chain" id="PRO_5043979365" evidence="1">
    <location>
        <begin position="21"/>
        <end position="173"/>
    </location>
</feature>
<keyword evidence="3" id="KW-1185">Reference proteome</keyword>
<name>A0AAW0QGD8_9PEZI</name>
<comment type="caution">
    <text evidence="2">The sequence shown here is derived from an EMBL/GenBank/DDBJ whole genome shotgun (WGS) entry which is preliminary data.</text>
</comment>
<sequence length="173" mass="19191">MHFSQGFVQLLVGAATVVSAMPQPSEHNLREEAGDIIEKRAPFDPVKACKTFKPAAGELMVLSEVGHNVIFVPEKKNFGNEVGDRVGFLLDNECKLVSNTYYKARGSGNGWEANFKSGQGKTVRSRIAWYGVDRIDNAKIQYDGKDVKATCSGKKHKFEGLDVDHYKACNFKF</sequence>
<protein>
    <submittedName>
        <fullName evidence="2">Uncharacterized protein</fullName>
    </submittedName>
</protein>
<dbReference type="EMBL" id="JAQQWP010000010">
    <property type="protein sequence ID" value="KAK8097072.1"/>
    <property type="molecule type" value="Genomic_DNA"/>
</dbReference>
<dbReference type="Proteomes" id="UP001392437">
    <property type="component" value="Unassembled WGS sequence"/>
</dbReference>